<dbReference type="EMBL" id="CP073344">
    <property type="protein sequence ID" value="UTW05230.1"/>
    <property type="molecule type" value="Genomic_DNA"/>
</dbReference>
<reference evidence="4" key="1">
    <citation type="submission" date="2021-04" db="EMBL/GenBank/DDBJ databases">
        <title>Oceanospirillales bacteria with DddD are important DMSP degraders in coastal seawater.</title>
        <authorList>
            <person name="Liu J."/>
        </authorList>
    </citation>
    <scope>NUCLEOTIDE SEQUENCE</scope>
    <source>
        <strain evidence="4">GY6</strain>
    </source>
</reference>
<dbReference type="SMART" id="SM00903">
    <property type="entry name" value="Flavin_Reduct"/>
    <property type="match status" value="1"/>
</dbReference>
<comment type="similarity">
    <text evidence="1">Belongs to the non-flavoprotein flavin reductase family.</text>
</comment>
<sequence length="314" mass="34351">MSQTEFDPKDFRRALSQFPTGVTVITTLDAEGNPVGVTASSFNSVSLDPTLVLWSIDKGAHSLAAFEKAEHFAVNILGRDQVATSNNFASRGQDKFANIDYSSGLGNAPLLTEFAAQFECKTWAVYEGGDHLILVGEVLKYRYNDSIEPLVFARGSYAVSAQHPEMIKSSAPCDNDTQNGDFIGDYLLYLLRTVYQGLSSQLYPKLQSKCDVTPEEWRILARMVSCPAISIKDLSGMVMQPEIALRQTADWMMEKGLVEYADSETLKVTAKGADIAAKLRALAIEEESALLSQLPAGHPEQLKSSLKALIEKLG</sequence>
<evidence type="ECO:0000313" key="5">
    <source>
        <dbReference type="Proteomes" id="UP001059950"/>
    </source>
</evidence>
<dbReference type="SUPFAM" id="SSF50475">
    <property type="entry name" value="FMN-binding split barrel"/>
    <property type="match status" value="1"/>
</dbReference>
<dbReference type="PANTHER" id="PTHR30466:SF11">
    <property type="entry name" value="FLAVIN-DEPENDENT MONOOXYGENASE, REDUCTASE SUBUNIT HSAB"/>
    <property type="match status" value="1"/>
</dbReference>
<evidence type="ECO:0000313" key="4">
    <source>
        <dbReference type="EMBL" id="UTW05230.1"/>
    </source>
</evidence>
<dbReference type="Proteomes" id="UP001059950">
    <property type="component" value="Chromosome"/>
</dbReference>
<protein>
    <submittedName>
        <fullName evidence="4">Flavin reductase</fullName>
    </submittedName>
</protein>
<keyword evidence="2" id="KW-0560">Oxidoreductase</keyword>
<gene>
    <name evidence="4" type="ORF">KDX31_09675</name>
</gene>
<proteinExistence type="inferred from homology"/>
<dbReference type="SUPFAM" id="SSF46785">
    <property type="entry name" value="Winged helix' DNA-binding domain"/>
    <property type="match status" value="1"/>
</dbReference>
<dbReference type="Gene3D" id="2.30.110.10">
    <property type="entry name" value="Electron Transport, Fmn-binding Protein, Chain A"/>
    <property type="match status" value="1"/>
</dbReference>
<evidence type="ECO:0000256" key="2">
    <source>
        <dbReference type="ARBA" id="ARBA00023002"/>
    </source>
</evidence>
<dbReference type="PANTHER" id="PTHR30466">
    <property type="entry name" value="FLAVIN REDUCTASE"/>
    <property type="match status" value="1"/>
</dbReference>
<accession>A0ABY5GZ67</accession>
<dbReference type="InterPro" id="IPR012349">
    <property type="entry name" value="Split_barrel_FMN-bd"/>
</dbReference>
<dbReference type="InterPro" id="IPR036388">
    <property type="entry name" value="WH-like_DNA-bd_sf"/>
</dbReference>
<evidence type="ECO:0000259" key="3">
    <source>
        <dbReference type="SMART" id="SM00903"/>
    </source>
</evidence>
<dbReference type="Gene3D" id="1.10.10.10">
    <property type="entry name" value="Winged helix-like DNA-binding domain superfamily/Winged helix DNA-binding domain"/>
    <property type="match status" value="1"/>
</dbReference>
<keyword evidence="5" id="KW-1185">Reference proteome</keyword>
<dbReference type="InterPro" id="IPR036390">
    <property type="entry name" value="WH_DNA-bd_sf"/>
</dbReference>
<feature type="domain" description="Flavin reductase like" evidence="3">
    <location>
        <begin position="15"/>
        <end position="159"/>
    </location>
</feature>
<dbReference type="InterPro" id="IPR002563">
    <property type="entry name" value="Flavin_Rdtase-like_dom"/>
</dbReference>
<evidence type="ECO:0000256" key="1">
    <source>
        <dbReference type="ARBA" id="ARBA00008898"/>
    </source>
</evidence>
<name>A0ABY5GZ67_9GAMM</name>
<dbReference type="InterPro" id="IPR050268">
    <property type="entry name" value="NADH-dep_flavin_reductase"/>
</dbReference>
<organism evidence="4 5">
    <name type="scientific">Amphritea atlantica</name>
    <dbReference type="NCBI Taxonomy" id="355243"/>
    <lineage>
        <taxon>Bacteria</taxon>
        <taxon>Pseudomonadati</taxon>
        <taxon>Pseudomonadota</taxon>
        <taxon>Gammaproteobacteria</taxon>
        <taxon>Oceanospirillales</taxon>
        <taxon>Oceanospirillaceae</taxon>
        <taxon>Amphritea</taxon>
    </lineage>
</organism>
<dbReference type="Pfam" id="PF01613">
    <property type="entry name" value="Flavin_Reduct"/>
    <property type="match status" value="1"/>
</dbReference>